<dbReference type="InterPro" id="IPR024488">
    <property type="entry name" value="DUF2777"/>
</dbReference>
<name>A0A1G8CBU9_9BACI</name>
<dbReference type="EMBL" id="FNDU01000001">
    <property type="protein sequence ID" value="SDH42961.1"/>
    <property type="molecule type" value="Genomic_DNA"/>
</dbReference>
<dbReference type="OrthoDB" id="2942325at2"/>
<accession>A0A1G8CBU9</accession>
<keyword evidence="2" id="KW-1185">Reference proteome</keyword>
<proteinExistence type="predicted"/>
<dbReference type="RefSeq" id="WP_091579798.1">
    <property type="nucleotide sequence ID" value="NZ_FNDU01000001.1"/>
</dbReference>
<evidence type="ECO:0000313" key="2">
    <source>
        <dbReference type="Proteomes" id="UP000199017"/>
    </source>
</evidence>
<protein>
    <recommendedName>
        <fullName evidence="3">DUF2777 family protein</fullName>
    </recommendedName>
</protein>
<dbReference type="AlphaFoldDB" id="A0A1G8CBU9"/>
<evidence type="ECO:0000313" key="1">
    <source>
        <dbReference type="EMBL" id="SDH42961.1"/>
    </source>
</evidence>
<dbReference type="Proteomes" id="UP000199017">
    <property type="component" value="Unassembled WGS sequence"/>
</dbReference>
<dbReference type="Pfam" id="PF10949">
    <property type="entry name" value="DUF2777"/>
    <property type="match status" value="1"/>
</dbReference>
<organism evidence="1 2">
    <name type="scientific">Alteribacillus bidgolensis</name>
    <dbReference type="NCBI Taxonomy" id="930129"/>
    <lineage>
        <taxon>Bacteria</taxon>
        <taxon>Bacillati</taxon>
        <taxon>Bacillota</taxon>
        <taxon>Bacilli</taxon>
        <taxon>Bacillales</taxon>
        <taxon>Bacillaceae</taxon>
        <taxon>Alteribacillus</taxon>
    </lineage>
</organism>
<sequence length="332" mass="38420">MNRTEATKHKGSTVLVDKGIEGVFYGRLDEVFTPPKKAWSGKVFILGVAQTPELHAADTIDEKKNAYVTVPGSKIHSPDKKWDMSFNDSVVKAIQTTINELYTASKQQLETAQTWKDIGSVYGQITIPSLPLNKEESQTEEQNYIYYQIQENQGDVHLIEPTNGDTLELEGCPFELEIQKSSNIWVPVTYKNHFTFQDHKGKEYKIKKNDSVRIHKEQFQPFTILLNELEHPARKSLWQRIHSFGFERTHLEDCHNRLLYELLQAEGTSSFKGVNFLTFRKPGKTLLIQHHYERILRTHSQDYVFDRFECTTDSGERSISTYTNAYSKDYES</sequence>
<evidence type="ECO:0008006" key="3">
    <source>
        <dbReference type="Google" id="ProtNLM"/>
    </source>
</evidence>
<gene>
    <name evidence="1" type="ORF">SAMN05216352_101263</name>
</gene>
<reference evidence="1 2" key="1">
    <citation type="submission" date="2016-10" db="EMBL/GenBank/DDBJ databases">
        <authorList>
            <person name="de Groot N.N."/>
        </authorList>
    </citation>
    <scope>NUCLEOTIDE SEQUENCE [LARGE SCALE GENOMIC DNA]</scope>
    <source>
        <strain evidence="2">P4B,CCM 7963,CECT 7998,DSM 25260,IBRC-M 10614,KCTC 13821</strain>
    </source>
</reference>